<evidence type="ECO:0000256" key="2">
    <source>
        <dbReference type="ARBA" id="ARBA00022692"/>
    </source>
</evidence>
<feature type="domain" description="Integral membrane bound transporter" evidence="5">
    <location>
        <begin position="19"/>
        <end position="62"/>
    </location>
</feature>
<evidence type="ECO:0000256" key="1">
    <source>
        <dbReference type="ARBA" id="ARBA00004141"/>
    </source>
</evidence>
<dbReference type="Pfam" id="PF13515">
    <property type="entry name" value="FUSC_2"/>
    <property type="match status" value="1"/>
</dbReference>
<keyword evidence="2" id="KW-0812">Transmembrane</keyword>
<gene>
    <name evidence="6" type="ORF">JK364_38250</name>
</gene>
<dbReference type="RefSeq" id="WP_201856003.1">
    <property type="nucleotide sequence ID" value="NZ_JAERRG010000021.1"/>
</dbReference>
<dbReference type="EMBL" id="JAERRG010000021">
    <property type="protein sequence ID" value="MBL1118180.1"/>
    <property type="molecule type" value="Genomic_DNA"/>
</dbReference>
<evidence type="ECO:0000313" key="6">
    <source>
        <dbReference type="EMBL" id="MBL1118180.1"/>
    </source>
</evidence>
<comment type="subcellular location">
    <subcellularLocation>
        <location evidence="1">Membrane</location>
        <topology evidence="1">Multi-pass membrane protein</topology>
    </subcellularLocation>
</comment>
<protein>
    <submittedName>
        <fullName evidence="6">FUSC family protein</fullName>
    </submittedName>
</protein>
<keyword evidence="3" id="KW-1133">Transmembrane helix</keyword>
<comment type="caution">
    <text evidence="6">The sequence shown here is derived from an EMBL/GenBank/DDBJ whole genome shotgun (WGS) entry which is preliminary data.</text>
</comment>
<dbReference type="InterPro" id="IPR049453">
    <property type="entry name" value="Memb_transporter_dom"/>
</dbReference>
<dbReference type="Proteomes" id="UP000621510">
    <property type="component" value="Unassembled WGS sequence"/>
</dbReference>
<organism evidence="6 7">
    <name type="scientific">Streptomyces endocoffeicus</name>
    <dbReference type="NCBI Taxonomy" id="2898945"/>
    <lineage>
        <taxon>Bacteria</taxon>
        <taxon>Bacillati</taxon>
        <taxon>Actinomycetota</taxon>
        <taxon>Actinomycetes</taxon>
        <taxon>Kitasatosporales</taxon>
        <taxon>Streptomycetaceae</taxon>
        <taxon>Streptomyces</taxon>
    </lineage>
</organism>
<evidence type="ECO:0000259" key="5">
    <source>
        <dbReference type="Pfam" id="PF13515"/>
    </source>
</evidence>
<sequence length="116" mass="12125">MAPAHALDHGPRVALRAGLATTAAEPLHPHRGHWLLLTVALVVKPDAGSVLVRGLHRALGTLGATPTRHWPRHATASNPLVHRMGLLADTATARAVQSYVSEAAPSVSPGRHETGS</sequence>
<evidence type="ECO:0000256" key="3">
    <source>
        <dbReference type="ARBA" id="ARBA00022989"/>
    </source>
</evidence>
<evidence type="ECO:0000256" key="4">
    <source>
        <dbReference type="ARBA" id="ARBA00023136"/>
    </source>
</evidence>
<evidence type="ECO:0000313" key="7">
    <source>
        <dbReference type="Proteomes" id="UP000621510"/>
    </source>
</evidence>
<reference evidence="6 7" key="1">
    <citation type="submission" date="2021-01" db="EMBL/GenBank/DDBJ databases">
        <title>WGS of actinomycetes isolated from Thailand.</title>
        <authorList>
            <person name="Thawai C."/>
        </authorList>
    </citation>
    <scope>NUCLEOTIDE SEQUENCE [LARGE SCALE GENOMIC DNA]</scope>
    <source>
        <strain evidence="6 7">CA3R110</strain>
    </source>
</reference>
<keyword evidence="4" id="KW-0472">Membrane</keyword>
<accession>A0ABS1Q1Q9</accession>
<name>A0ABS1Q1Q9_9ACTN</name>
<keyword evidence="7" id="KW-1185">Reference proteome</keyword>
<proteinExistence type="predicted"/>